<comment type="caution">
    <text evidence="2">The sequence shown here is derived from an EMBL/GenBank/DDBJ whole genome shotgun (WGS) entry which is preliminary data.</text>
</comment>
<gene>
    <name evidence="2" type="ORF">PEVE_00010889</name>
</gene>
<proteinExistence type="predicted"/>
<keyword evidence="3" id="KW-1185">Reference proteome</keyword>
<evidence type="ECO:0000313" key="2">
    <source>
        <dbReference type="EMBL" id="CAH3021329.1"/>
    </source>
</evidence>
<protein>
    <submittedName>
        <fullName evidence="2">Uncharacterized protein</fullName>
    </submittedName>
</protein>
<name>A0ABN8M0T7_9CNID</name>
<organism evidence="2 3">
    <name type="scientific">Porites evermanni</name>
    <dbReference type="NCBI Taxonomy" id="104178"/>
    <lineage>
        <taxon>Eukaryota</taxon>
        <taxon>Metazoa</taxon>
        <taxon>Cnidaria</taxon>
        <taxon>Anthozoa</taxon>
        <taxon>Hexacorallia</taxon>
        <taxon>Scleractinia</taxon>
        <taxon>Fungiina</taxon>
        <taxon>Poritidae</taxon>
        <taxon>Porites</taxon>
    </lineage>
</organism>
<dbReference type="EMBL" id="CALNXI010000178">
    <property type="protein sequence ID" value="CAH3021329.1"/>
    <property type="molecule type" value="Genomic_DNA"/>
</dbReference>
<reference evidence="2 3" key="1">
    <citation type="submission" date="2022-05" db="EMBL/GenBank/DDBJ databases">
        <authorList>
            <consortium name="Genoscope - CEA"/>
            <person name="William W."/>
        </authorList>
    </citation>
    <scope>NUCLEOTIDE SEQUENCE [LARGE SCALE GENOMIC DNA]</scope>
</reference>
<evidence type="ECO:0000256" key="1">
    <source>
        <dbReference type="SAM" id="MobiDB-lite"/>
    </source>
</evidence>
<feature type="region of interest" description="Disordered" evidence="1">
    <location>
        <begin position="42"/>
        <end position="77"/>
    </location>
</feature>
<evidence type="ECO:0000313" key="3">
    <source>
        <dbReference type="Proteomes" id="UP001159427"/>
    </source>
</evidence>
<feature type="compositionally biased region" description="Polar residues" evidence="1">
    <location>
        <begin position="43"/>
        <end position="65"/>
    </location>
</feature>
<sequence length="110" mass="12353">MKRSTLFAKESILLRKLQETRKLAWEHKPCFNCLKGNYEANHQADSSPNNWTNTQSGLSGTSVPPQESVRRSKPIPSPLPIAKVNVNQVCAQPRRKVLLQVLPVQIHSQG</sequence>
<accession>A0ABN8M0T7</accession>
<dbReference type="Proteomes" id="UP001159427">
    <property type="component" value="Unassembled WGS sequence"/>
</dbReference>